<keyword evidence="4" id="KW-1185">Reference proteome</keyword>
<protein>
    <submittedName>
        <fullName evidence="3">Uncharacterized protein</fullName>
    </submittedName>
</protein>
<feature type="coiled-coil region" evidence="1">
    <location>
        <begin position="13"/>
        <end position="75"/>
    </location>
</feature>
<comment type="caution">
    <text evidence="3">The sequence shown here is derived from an EMBL/GenBank/DDBJ whole genome shotgun (WGS) entry which is preliminary data.</text>
</comment>
<evidence type="ECO:0000256" key="2">
    <source>
        <dbReference type="SAM" id="MobiDB-lite"/>
    </source>
</evidence>
<feature type="compositionally biased region" description="Low complexity" evidence="2">
    <location>
        <begin position="110"/>
        <end position="121"/>
    </location>
</feature>
<feature type="compositionally biased region" description="Polar residues" evidence="2">
    <location>
        <begin position="128"/>
        <end position="145"/>
    </location>
</feature>
<name>A0A6A0AF13_HAELA</name>
<feature type="region of interest" description="Disordered" evidence="2">
    <location>
        <begin position="93"/>
        <end position="163"/>
    </location>
</feature>
<feature type="non-terminal residue" evidence="3">
    <location>
        <position position="1"/>
    </location>
</feature>
<evidence type="ECO:0000313" key="3">
    <source>
        <dbReference type="EMBL" id="GFH30644.1"/>
    </source>
</evidence>
<reference evidence="3 4" key="1">
    <citation type="submission" date="2020-02" db="EMBL/GenBank/DDBJ databases">
        <title>Draft genome sequence of Haematococcus lacustris strain NIES-144.</title>
        <authorList>
            <person name="Morimoto D."/>
            <person name="Nakagawa S."/>
            <person name="Yoshida T."/>
            <person name="Sawayama S."/>
        </authorList>
    </citation>
    <scope>NUCLEOTIDE SEQUENCE [LARGE SCALE GENOMIC DNA]</scope>
    <source>
        <strain evidence="3 4">NIES-144</strain>
    </source>
</reference>
<dbReference type="EMBL" id="BLLF01005038">
    <property type="protein sequence ID" value="GFH30644.1"/>
    <property type="molecule type" value="Genomic_DNA"/>
</dbReference>
<dbReference type="AlphaFoldDB" id="A0A6A0AF13"/>
<keyword evidence="1" id="KW-0175">Coiled coil</keyword>
<proteinExistence type="predicted"/>
<sequence>VGAGASCCHLPLLQALSQEVKALRQRCKELQRENLRLRSNEFLDPALSDSVREQLEVLLADKAALVADNSRLQQENAGLQHLLDFTVHVQAQAPTPGSQASPATPSWVWASVGSGAATPTATGGGGSCRSSLPGQTASQPASQLATLRPSAAAARSRSGVFQP</sequence>
<accession>A0A6A0AF13</accession>
<evidence type="ECO:0000256" key="1">
    <source>
        <dbReference type="SAM" id="Coils"/>
    </source>
</evidence>
<gene>
    <name evidence="3" type="ORF">HaLaN_29531</name>
</gene>
<feature type="compositionally biased region" description="Polar residues" evidence="2">
    <location>
        <begin position="93"/>
        <end position="104"/>
    </location>
</feature>
<organism evidence="3 4">
    <name type="scientific">Haematococcus lacustris</name>
    <name type="common">Green alga</name>
    <name type="synonym">Haematococcus pluvialis</name>
    <dbReference type="NCBI Taxonomy" id="44745"/>
    <lineage>
        <taxon>Eukaryota</taxon>
        <taxon>Viridiplantae</taxon>
        <taxon>Chlorophyta</taxon>
        <taxon>core chlorophytes</taxon>
        <taxon>Chlorophyceae</taxon>
        <taxon>CS clade</taxon>
        <taxon>Chlamydomonadales</taxon>
        <taxon>Haematococcaceae</taxon>
        <taxon>Haematococcus</taxon>
    </lineage>
</organism>
<feature type="non-terminal residue" evidence="3">
    <location>
        <position position="163"/>
    </location>
</feature>
<dbReference type="Proteomes" id="UP000485058">
    <property type="component" value="Unassembled WGS sequence"/>
</dbReference>
<evidence type="ECO:0000313" key="4">
    <source>
        <dbReference type="Proteomes" id="UP000485058"/>
    </source>
</evidence>
<feature type="compositionally biased region" description="Low complexity" evidence="2">
    <location>
        <begin position="148"/>
        <end position="163"/>
    </location>
</feature>